<reference evidence="3" key="1">
    <citation type="submission" date="2021-01" db="EMBL/GenBank/DDBJ databases">
        <authorList>
            <person name="Corre E."/>
            <person name="Pelletier E."/>
            <person name="Niang G."/>
            <person name="Scheremetjew M."/>
            <person name="Finn R."/>
            <person name="Kale V."/>
            <person name="Holt S."/>
            <person name="Cochrane G."/>
            <person name="Meng A."/>
            <person name="Brown T."/>
            <person name="Cohen L."/>
        </authorList>
    </citation>
    <scope>NUCLEOTIDE SEQUENCE</scope>
    <source>
        <strain evidence="3">10249 10 AB</strain>
    </source>
</reference>
<dbReference type="SMART" id="SM00054">
    <property type="entry name" value="EFh"/>
    <property type="match status" value="3"/>
</dbReference>
<dbReference type="Gene3D" id="1.25.40.10">
    <property type="entry name" value="Tetratricopeptide repeat domain"/>
    <property type="match status" value="1"/>
</dbReference>
<dbReference type="AlphaFoldDB" id="A0A7S4AHQ1"/>
<organism evidence="3">
    <name type="scientific">Pseudo-nitzschia australis</name>
    <dbReference type="NCBI Taxonomy" id="44445"/>
    <lineage>
        <taxon>Eukaryota</taxon>
        <taxon>Sar</taxon>
        <taxon>Stramenopiles</taxon>
        <taxon>Ochrophyta</taxon>
        <taxon>Bacillariophyta</taxon>
        <taxon>Bacillariophyceae</taxon>
        <taxon>Bacillariophycidae</taxon>
        <taxon>Bacillariales</taxon>
        <taxon>Bacillariaceae</taxon>
        <taxon>Pseudo-nitzschia</taxon>
    </lineage>
</organism>
<dbReference type="Gene3D" id="1.10.238.10">
    <property type="entry name" value="EF-hand"/>
    <property type="match status" value="1"/>
</dbReference>
<protein>
    <recommendedName>
        <fullName evidence="2">EF-hand domain-containing protein</fullName>
    </recommendedName>
</protein>
<evidence type="ECO:0000313" key="3">
    <source>
        <dbReference type="EMBL" id="CAE0716086.1"/>
    </source>
</evidence>
<proteinExistence type="predicted"/>
<dbReference type="InterPro" id="IPR002048">
    <property type="entry name" value="EF_hand_dom"/>
</dbReference>
<dbReference type="GO" id="GO:0005509">
    <property type="term" value="F:calcium ion binding"/>
    <property type="evidence" value="ECO:0007669"/>
    <property type="project" value="InterPro"/>
</dbReference>
<accession>A0A7S4AHQ1</accession>
<dbReference type="PROSITE" id="PS50222">
    <property type="entry name" value="EF_HAND_2"/>
    <property type="match status" value="2"/>
</dbReference>
<dbReference type="PROSITE" id="PS00018">
    <property type="entry name" value="EF_HAND_1"/>
    <property type="match status" value="2"/>
</dbReference>
<dbReference type="InterPro" id="IPR011990">
    <property type="entry name" value="TPR-like_helical_dom_sf"/>
</dbReference>
<dbReference type="SUPFAM" id="SSF47473">
    <property type="entry name" value="EF-hand"/>
    <property type="match status" value="1"/>
</dbReference>
<evidence type="ECO:0000259" key="2">
    <source>
        <dbReference type="PROSITE" id="PS50222"/>
    </source>
</evidence>
<sequence>MSSEETTKILDQAKEAFEAGKCAESVAIVTPSLKAAGIYAMFEIRAQAQIHQQNFKDALKDAQAMVAIEPNKSEGYLLEAKILRVLQRYVAEIEIIQDGLKAVTKEDKNYGLLEEGLYDAEKISKSILSDPKMMELFVLFDKNNNSSVDFKDVAIGLYQLTNDMEDAQRQSAALLLMMDVDDQRTLIYEKFAKLIMAMTAISGITFGTLYEQLKEALKQNKPVPEEFLSEIRVTELVRDNMKEQAEAQKTLSALSYSRTSKLFEMWDADNSGTISFEELLAGLRKYQRAVSNKSFHSKDSNVTTKASTSADVEKNALMAMEKDKDNNQELDKEEFAYAMSDYAELIEVDLHELIDFMCAVASQPDTTEIVSEYETMYSDVTPSAYKSWKTMKKQNTQMESGLGGLGTIVDTCESDEEEEDDW</sequence>
<keyword evidence="1" id="KW-0106">Calcium</keyword>
<gene>
    <name evidence="3" type="ORF">PAUS00366_LOCUS8838</name>
</gene>
<dbReference type="InterPro" id="IPR011992">
    <property type="entry name" value="EF-hand-dom_pair"/>
</dbReference>
<evidence type="ECO:0000256" key="1">
    <source>
        <dbReference type="ARBA" id="ARBA00022837"/>
    </source>
</evidence>
<dbReference type="EMBL" id="HBIX01011766">
    <property type="protein sequence ID" value="CAE0716086.1"/>
    <property type="molecule type" value="Transcribed_RNA"/>
</dbReference>
<dbReference type="InterPro" id="IPR018247">
    <property type="entry name" value="EF_Hand_1_Ca_BS"/>
</dbReference>
<dbReference type="Pfam" id="PF13405">
    <property type="entry name" value="EF-hand_6"/>
    <property type="match status" value="1"/>
</dbReference>
<feature type="domain" description="EF-hand" evidence="2">
    <location>
        <begin position="128"/>
        <end position="163"/>
    </location>
</feature>
<feature type="domain" description="EF-hand" evidence="2">
    <location>
        <begin position="254"/>
        <end position="289"/>
    </location>
</feature>
<dbReference type="SUPFAM" id="SSF48452">
    <property type="entry name" value="TPR-like"/>
    <property type="match status" value="1"/>
</dbReference>
<name>A0A7S4AHQ1_9STRA</name>